<reference evidence="1 2" key="1">
    <citation type="submission" date="2015-01" db="EMBL/GenBank/DDBJ databases">
        <title>Draft genome of the acidophilic iron oxidizer Acidithrix ferrooxidans strain Py-F3.</title>
        <authorList>
            <person name="Poehlein A."/>
            <person name="Eisen S."/>
            <person name="Schloemann M."/>
            <person name="Johnson B.D."/>
            <person name="Daniel R."/>
            <person name="Muehling M."/>
        </authorList>
    </citation>
    <scope>NUCLEOTIDE SEQUENCE [LARGE SCALE GENOMIC DNA]</scope>
    <source>
        <strain evidence="1 2">Py-F3</strain>
    </source>
</reference>
<organism evidence="1 2">
    <name type="scientific">Acidithrix ferrooxidans</name>
    <dbReference type="NCBI Taxonomy" id="1280514"/>
    <lineage>
        <taxon>Bacteria</taxon>
        <taxon>Bacillati</taxon>
        <taxon>Actinomycetota</taxon>
        <taxon>Acidimicrobiia</taxon>
        <taxon>Acidimicrobiales</taxon>
        <taxon>Acidimicrobiaceae</taxon>
        <taxon>Acidithrix</taxon>
    </lineage>
</organism>
<dbReference type="Proteomes" id="UP000032360">
    <property type="component" value="Unassembled WGS sequence"/>
</dbReference>
<comment type="caution">
    <text evidence="1">The sequence shown here is derived from an EMBL/GenBank/DDBJ whole genome shotgun (WGS) entry which is preliminary data.</text>
</comment>
<evidence type="ECO:0000313" key="2">
    <source>
        <dbReference type="Proteomes" id="UP000032360"/>
    </source>
</evidence>
<dbReference type="EMBL" id="JXYS01000006">
    <property type="protein sequence ID" value="KJF18783.1"/>
    <property type="molecule type" value="Genomic_DNA"/>
</dbReference>
<dbReference type="STRING" id="1280514.AXFE_03210"/>
<accession>A0A0D8HLI4</accession>
<gene>
    <name evidence="1" type="ORF">AXFE_03210</name>
</gene>
<protein>
    <submittedName>
        <fullName evidence="1">Uncharacterized protein</fullName>
    </submittedName>
</protein>
<dbReference type="AlphaFoldDB" id="A0A0D8HLI4"/>
<keyword evidence="2" id="KW-1185">Reference proteome</keyword>
<evidence type="ECO:0000313" key="1">
    <source>
        <dbReference type="EMBL" id="KJF18783.1"/>
    </source>
</evidence>
<proteinExistence type="predicted"/>
<name>A0A0D8HLI4_9ACTN</name>
<sequence>MSGGRLHACLANNLTHVNKRFAFTCRCQISTTGPTAIATTDKQIIKRRVTGSETYLSSFVSFASTETRLELIFSRTDVR</sequence>